<feature type="region of interest" description="Disordered" evidence="5">
    <location>
        <begin position="1"/>
        <end position="257"/>
    </location>
</feature>
<dbReference type="GO" id="GO:0033768">
    <property type="term" value="C:SUMO-targeted ubiquitin ligase complex"/>
    <property type="evidence" value="ECO:0007669"/>
    <property type="project" value="TreeGrafter"/>
</dbReference>
<feature type="compositionally biased region" description="Polar residues" evidence="5">
    <location>
        <begin position="244"/>
        <end position="254"/>
    </location>
</feature>
<dbReference type="PROSITE" id="PS50089">
    <property type="entry name" value="ZF_RING_2"/>
    <property type="match status" value="1"/>
</dbReference>
<evidence type="ECO:0000313" key="7">
    <source>
        <dbReference type="EMBL" id="OAA53406.1"/>
    </source>
</evidence>
<keyword evidence="1" id="KW-0479">Metal-binding</keyword>
<feature type="compositionally biased region" description="Acidic residues" evidence="5">
    <location>
        <begin position="142"/>
        <end position="155"/>
    </location>
</feature>
<protein>
    <submittedName>
        <fullName evidence="7">Zinc finger, RING/FYVE/PHD-type</fullName>
    </submittedName>
</protein>
<accession>A0A167LRB7</accession>
<name>A0A167LRB7_CORFA</name>
<dbReference type="RefSeq" id="XP_018700439.1">
    <property type="nucleotide sequence ID" value="XM_018852362.1"/>
</dbReference>
<feature type="compositionally biased region" description="Polar residues" evidence="5">
    <location>
        <begin position="125"/>
        <end position="137"/>
    </location>
</feature>
<dbReference type="InterPro" id="IPR001841">
    <property type="entry name" value="Znf_RING"/>
</dbReference>
<dbReference type="GO" id="GO:0061630">
    <property type="term" value="F:ubiquitin protein ligase activity"/>
    <property type="evidence" value="ECO:0007669"/>
    <property type="project" value="InterPro"/>
</dbReference>
<dbReference type="PROSITE" id="PS00518">
    <property type="entry name" value="ZF_RING_1"/>
    <property type="match status" value="1"/>
</dbReference>
<evidence type="ECO:0000259" key="6">
    <source>
        <dbReference type="PROSITE" id="PS50089"/>
    </source>
</evidence>
<keyword evidence="2 4" id="KW-0863">Zinc-finger</keyword>
<feature type="compositionally biased region" description="Low complexity" evidence="5">
    <location>
        <begin position="234"/>
        <end position="243"/>
    </location>
</feature>
<dbReference type="Proteomes" id="UP000076744">
    <property type="component" value="Unassembled WGS sequence"/>
</dbReference>
<dbReference type="Pfam" id="PF13920">
    <property type="entry name" value="zf-C3HC4_3"/>
    <property type="match status" value="1"/>
</dbReference>
<dbReference type="GO" id="GO:0140082">
    <property type="term" value="F:SUMO-ubiquitin ligase activity"/>
    <property type="evidence" value="ECO:0007669"/>
    <property type="project" value="TreeGrafter"/>
</dbReference>
<feature type="compositionally biased region" description="Low complexity" evidence="5">
    <location>
        <begin position="166"/>
        <end position="179"/>
    </location>
</feature>
<dbReference type="GO" id="GO:0008270">
    <property type="term" value="F:zinc ion binding"/>
    <property type="evidence" value="ECO:0007669"/>
    <property type="project" value="UniProtKB-KW"/>
</dbReference>
<dbReference type="STRING" id="1081104.A0A167LRB7"/>
<keyword evidence="8" id="KW-1185">Reference proteome</keyword>
<dbReference type="AlphaFoldDB" id="A0A167LRB7"/>
<proteinExistence type="predicted"/>
<dbReference type="SUPFAM" id="SSF57850">
    <property type="entry name" value="RING/U-box"/>
    <property type="match status" value="1"/>
</dbReference>
<dbReference type="SMART" id="SM00184">
    <property type="entry name" value="RING"/>
    <property type="match status" value="1"/>
</dbReference>
<feature type="compositionally biased region" description="Polar residues" evidence="5">
    <location>
        <begin position="84"/>
        <end position="103"/>
    </location>
</feature>
<dbReference type="InterPro" id="IPR049627">
    <property type="entry name" value="SLX8"/>
</dbReference>
<dbReference type="GO" id="GO:0006511">
    <property type="term" value="P:ubiquitin-dependent protein catabolic process"/>
    <property type="evidence" value="ECO:0007669"/>
    <property type="project" value="TreeGrafter"/>
</dbReference>
<gene>
    <name evidence="7" type="ORF">ISF_08759</name>
</gene>
<evidence type="ECO:0000313" key="8">
    <source>
        <dbReference type="Proteomes" id="UP000076744"/>
    </source>
</evidence>
<evidence type="ECO:0000256" key="2">
    <source>
        <dbReference type="ARBA" id="ARBA00022771"/>
    </source>
</evidence>
<sequence length="427" mass="46961">MSLASASPRRASLDSDVVLVSTSPLPPRARHRHRPQALQPPTTITTAAAAAMPPAFSSSPRHYAHASSSPRHHVHDNSPHLRTRNQSLSTPNDSLSNHQSQTMSSSRPRPRRASPSPDSSVSSSDFDISQTQFEATPSDSTDSSDDEYLEGETPSDDNMARPPTQSNSTRSSSPYSDYSSIDEDNLGNLHTTNAAIDVPDSPLQPLHAGPSANTTQATDFSLPETEHSTSSLFDQVQDQVQDQGSTETASTSFSEDMPRLRSTARGLFGPDRNHWRLGERGKPYIINLTGLPRSEVLPTESPVSVDRIPDEDLETIDLTKAQVAPEPELKKRVVDNRIKLATYQCPICMDNVTDLTVTHCGHLFCMDCLNHSMDVEVTKGKCPMCRSKIDTKPREAYSTKTKGYWPLELKLMTRSKKGKRKAEEIST</sequence>
<comment type="caution">
    <text evidence="7">The sequence shown here is derived from an EMBL/GenBank/DDBJ whole genome shotgun (WGS) entry which is preliminary data.</text>
</comment>
<dbReference type="PANTHER" id="PTHR47094">
    <property type="entry name" value="ELFLESS, ISOFORM B"/>
    <property type="match status" value="1"/>
</dbReference>
<dbReference type="EMBL" id="AZHB01000035">
    <property type="protein sequence ID" value="OAA53406.1"/>
    <property type="molecule type" value="Genomic_DNA"/>
</dbReference>
<dbReference type="PANTHER" id="PTHR47094:SF1">
    <property type="entry name" value="RING-TYPE E3 UBIQUITIN TRANSFERASE"/>
    <property type="match status" value="1"/>
</dbReference>
<feature type="compositionally biased region" description="Low complexity" evidence="5">
    <location>
        <begin position="36"/>
        <end position="55"/>
    </location>
</feature>
<evidence type="ECO:0000256" key="1">
    <source>
        <dbReference type="ARBA" id="ARBA00022723"/>
    </source>
</evidence>
<reference evidence="7 8" key="1">
    <citation type="journal article" date="2016" name="Genome Biol. Evol.">
        <title>Divergent and convergent evolution of fungal pathogenicity.</title>
        <authorList>
            <person name="Shang Y."/>
            <person name="Xiao G."/>
            <person name="Zheng P."/>
            <person name="Cen K."/>
            <person name="Zhan S."/>
            <person name="Wang C."/>
        </authorList>
    </citation>
    <scope>NUCLEOTIDE SEQUENCE [LARGE SCALE GENOMIC DNA]</scope>
    <source>
        <strain evidence="7 8">ARSEF 2679</strain>
    </source>
</reference>
<organism evidence="7 8">
    <name type="scientific">Cordyceps fumosorosea (strain ARSEF 2679)</name>
    <name type="common">Isaria fumosorosea</name>
    <dbReference type="NCBI Taxonomy" id="1081104"/>
    <lineage>
        <taxon>Eukaryota</taxon>
        <taxon>Fungi</taxon>
        <taxon>Dikarya</taxon>
        <taxon>Ascomycota</taxon>
        <taxon>Pezizomycotina</taxon>
        <taxon>Sordariomycetes</taxon>
        <taxon>Hypocreomycetidae</taxon>
        <taxon>Hypocreales</taxon>
        <taxon>Cordycipitaceae</taxon>
        <taxon>Cordyceps</taxon>
    </lineage>
</organism>
<feature type="domain" description="RING-type" evidence="6">
    <location>
        <begin position="345"/>
        <end position="386"/>
    </location>
</feature>
<dbReference type="InterPro" id="IPR017907">
    <property type="entry name" value="Znf_RING_CS"/>
</dbReference>
<dbReference type="GO" id="GO:0032183">
    <property type="term" value="F:SUMO binding"/>
    <property type="evidence" value="ECO:0007669"/>
    <property type="project" value="TreeGrafter"/>
</dbReference>
<evidence type="ECO:0000256" key="5">
    <source>
        <dbReference type="SAM" id="MobiDB-lite"/>
    </source>
</evidence>
<evidence type="ECO:0000256" key="4">
    <source>
        <dbReference type="PROSITE-ProRule" id="PRU00175"/>
    </source>
</evidence>
<dbReference type="Gene3D" id="3.30.40.10">
    <property type="entry name" value="Zinc/RING finger domain, C3HC4 (zinc finger)"/>
    <property type="match status" value="1"/>
</dbReference>
<feature type="compositionally biased region" description="Low complexity" evidence="5">
    <location>
        <begin position="113"/>
        <end position="124"/>
    </location>
</feature>
<dbReference type="OrthoDB" id="6270329at2759"/>
<dbReference type="GeneID" id="30025051"/>
<evidence type="ECO:0000256" key="3">
    <source>
        <dbReference type="ARBA" id="ARBA00022833"/>
    </source>
</evidence>
<feature type="compositionally biased region" description="Low complexity" evidence="5">
    <location>
        <begin position="1"/>
        <end position="23"/>
    </location>
</feature>
<keyword evidence="3" id="KW-0862">Zinc</keyword>
<dbReference type="InterPro" id="IPR013083">
    <property type="entry name" value="Znf_RING/FYVE/PHD"/>
</dbReference>